<evidence type="ECO:0000256" key="1">
    <source>
        <dbReference type="PROSITE-ProRule" id="PRU00339"/>
    </source>
</evidence>
<dbReference type="HOGENOM" id="CLU_1088552_0_0_7"/>
<evidence type="ECO:0000313" key="3">
    <source>
        <dbReference type="Proteomes" id="UP000019141"/>
    </source>
</evidence>
<accession>W4L5X8</accession>
<comment type="caution">
    <text evidence="2">The sequence shown here is derived from an EMBL/GenBank/DDBJ whole genome shotgun (WGS) entry which is preliminary data.</text>
</comment>
<feature type="repeat" description="TPR" evidence="1">
    <location>
        <begin position="122"/>
        <end position="155"/>
    </location>
</feature>
<reference evidence="2 3" key="1">
    <citation type="journal article" date="2014" name="Nature">
        <title>An environmental bacterial taxon with a large and distinct metabolic repertoire.</title>
        <authorList>
            <person name="Wilson M.C."/>
            <person name="Mori T."/>
            <person name="Ruckert C."/>
            <person name="Uria A.R."/>
            <person name="Helf M.J."/>
            <person name="Takada K."/>
            <person name="Gernert C."/>
            <person name="Steffens U.A."/>
            <person name="Heycke N."/>
            <person name="Schmitt S."/>
            <person name="Rinke C."/>
            <person name="Helfrich E.J."/>
            <person name="Brachmann A.O."/>
            <person name="Gurgui C."/>
            <person name="Wakimoto T."/>
            <person name="Kracht M."/>
            <person name="Crusemann M."/>
            <person name="Hentschel U."/>
            <person name="Abe I."/>
            <person name="Matsunaga S."/>
            <person name="Kalinowski J."/>
            <person name="Takeyama H."/>
            <person name="Piel J."/>
        </authorList>
    </citation>
    <scope>NUCLEOTIDE SEQUENCE [LARGE SCALE GENOMIC DNA]</scope>
    <source>
        <strain evidence="3">TSY1</strain>
    </source>
</reference>
<gene>
    <name evidence="2" type="ORF">ETSY1_38910</name>
</gene>
<dbReference type="SMART" id="SM00028">
    <property type="entry name" value="TPR"/>
    <property type="match status" value="3"/>
</dbReference>
<dbReference type="SUPFAM" id="SSF48452">
    <property type="entry name" value="TPR-like"/>
    <property type="match status" value="1"/>
</dbReference>
<proteinExistence type="predicted"/>
<feature type="repeat" description="TPR" evidence="1">
    <location>
        <begin position="88"/>
        <end position="121"/>
    </location>
</feature>
<dbReference type="InterPro" id="IPR019734">
    <property type="entry name" value="TPR_rpt"/>
</dbReference>
<dbReference type="Proteomes" id="UP000019141">
    <property type="component" value="Unassembled WGS sequence"/>
</dbReference>
<dbReference type="EMBL" id="AZHW01001224">
    <property type="protein sequence ID" value="ETW93503.1"/>
    <property type="molecule type" value="Genomic_DNA"/>
</dbReference>
<dbReference type="InterPro" id="IPR011990">
    <property type="entry name" value="TPR-like_helical_dom_sf"/>
</dbReference>
<name>W4L5X8_ENTF1</name>
<evidence type="ECO:0000313" key="2">
    <source>
        <dbReference type="EMBL" id="ETW93503.1"/>
    </source>
</evidence>
<keyword evidence="3" id="KW-1185">Reference proteome</keyword>
<keyword evidence="1" id="KW-0802">TPR repeat</keyword>
<protein>
    <submittedName>
        <fullName evidence="2">Uncharacterized protein</fullName>
    </submittedName>
</protein>
<sequence length="255" mass="28754">MEEVDVAQLRQAVQAAPDDDDARLALLEALVAAEAWRDADAVGTLLLDRHPVPAVAHGLLAIVYGQLERWADCAEQGRQATAHQPDDALACFNLGMALGQQGQYDEAIDAFDHALKARDEWAEAHYNRGLALLARERQDDALDAFERATELCESYAEAHFGCGNVHALKALEPNGLLDYYELDCATTAYKRAVQHRPGYAAALYNMGMLYGRMESDEGIRVWDQYLEATRELPEEETYRRRAQEYKRDLQDRLRR</sequence>
<organism evidence="2 3">
    <name type="scientific">Entotheonella factor</name>
    <dbReference type="NCBI Taxonomy" id="1429438"/>
    <lineage>
        <taxon>Bacteria</taxon>
        <taxon>Pseudomonadati</taxon>
        <taxon>Nitrospinota/Tectimicrobiota group</taxon>
        <taxon>Candidatus Tectimicrobiota</taxon>
        <taxon>Candidatus Entotheonellia</taxon>
        <taxon>Candidatus Entotheonellales</taxon>
        <taxon>Candidatus Entotheonellaceae</taxon>
        <taxon>Candidatus Entotheonella</taxon>
    </lineage>
</organism>
<dbReference type="Gene3D" id="1.25.40.10">
    <property type="entry name" value="Tetratricopeptide repeat domain"/>
    <property type="match status" value="3"/>
</dbReference>
<dbReference type="AlphaFoldDB" id="W4L5X8"/>
<dbReference type="PROSITE" id="PS50005">
    <property type="entry name" value="TPR"/>
    <property type="match status" value="2"/>
</dbReference>
<dbReference type="Pfam" id="PF13432">
    <property type="entry name" value="TPR_16"/>
    <property type="match status" value="1"/>
</dbReference>
<dbReference type="PANTHER" id="PTHR12558">
    <property type="entry name" value="CELL DIVISION CYCLE 16,23,27"/>
    <property type="match status" value="1"/>
</dbReference>
<dbReference type="PANTHER" id="PTHR12558:SF13">
    <property type="entry name" value="CELL DIVISION CYCLE PROTEIN 27 HOMOLOG"/>
    <property type="match status" value="1"/>
</dbReference>